<reference evidence="1" key="1">
    <citation type="journal article" date="2014" name="Genome Biol. Evol.">
        <title>Gene Loss Rather Than Gene Gain Is Associated with a Host Jump from Monocots to Dicots in the Smut Fungus Melanopsichium pennsylvanicum.</title>
        <authorList>
            <person name="Sharma R."/>
            <person name="Mishra B."/>
            <person name="Runge F."/>
            <person name="Thines M."/>
        </authorList>
    </citation>
    <scope>NUCLEOTIDE SEQUENCE</scope>
    <source>
        <strain evidence="1">4</strain>
    </source>
</reference>
<accession>A0A077R8Y3</accession>
<organism evidence="1">
    <name type="scientific">Melanopsichium pennsylvanicum 4</name>
    <dbReference type="NCBI Taxonomy" id="1398559"/>
    <lineage>
        <taxon>Eukaryota</taxon>
        <taxon>Fungi</taxon>
        <taxon>Dikarya</taxon>
        <taxon>Basidiomycota</taxon>
        <taxon>Ustilaginomycotina</taxon>
        <taxon>Ustilaginomycetes</taxon>
        <taxon>Ustilaginales</taxon>
        <taxon>Ustilaginaceae</taxon>
        <taxon>Melanopsichium</taxon>
    </lineage>
</organism>
<evidence type="ECO:0008006" key="2">
    <source>
        <dbReference type="Google" id="ProtNLM"/>
    </source>
</evidence>
<sequence length="65" mass="7202">MIYQLTKDANFVKDKLARKRCEAATSGIAVMPRTEEVPACPAPNCGYVLDRDYKGAFNVLIKNVP</sequence>
<dbReference type="EMBL" id="HG529659">
    <property type="protein sequence ID" value="CDI55682.1"/>
    <property type="molecule type" value="Genomic_DNA"/>
</dbReference>
<dbReference type="AlphaFoldDB" id="A0A077R8Y3"/>
<protein>
    <recommendedName>
        <fullName evidence="2">Transposase</fullName>
    </recommendedName>
</protein>
<proteinExistence type="predicted"/>
<name>A0A077R8Y3_9BASI</name>
<evidence type="ECO:0000313" key="1">
    <source>
        <dbReference type="EMBL" id="CDI55682.1"/>
    </source>
</evidence>